<keyword evidence="3" id="KW-1185">Reference proteome</keyword>
<keyword evidence="1" id="KW-0472">Membrane</keyword>
<reference evidence="2 3" key="1">
    <citation type="submission" date="2022-10" db="EMBL/GenBank/DDBJ databases">
        <title>Marinomonas transparenta sp. nov. and Marinomonas sargassi sp. nov., isolated from marine alga (Sargassum natans (L.) Gaillon).</title>
        <authorList>
            <person name="Wang Y."/>
        </authorList>
    </citation>
    <scope>NUCLEOTIDE SEQUENCE [LARGE SCALE GENOMIC DNA]</scope>
    <source>
        <strain evidence="2 3">C2222</strain>
    </source>
</reference>
<organism evidence="2 3">
    <name type="scientific">Marinomonas sargassi</name>
    <dbReference type="NCBI Taxonomy" id="2984494"/>
    <lineage>
        <taxon>Bacteria</taxon>
        <taxon>Pseudomonadati</taxon>
        <taxon>Pseudomonadota</taxon>
        <taxon>Gammaproteobacteria</taxon>
        <taxon>Oceanospirillales</taxon>
        <taxon>Oceanospirillaceae</taxon>
        <taxon>Marinomonas</taxon>
    </lineage>
</organism>
<proteinExistence type="predicted"/>
<gene>
    <name evidence="2" type="ORF">OFY17_05100</name>
</gene>
<dbReference type="EMBL" id="JAOVZB010000002">
    <property type="protein sequence ID" value="MCV2402262.1"/>
    <property type="molecule type" value="Genomic_DNA"/>
</dbReference>
<evidence type="ECO:0000313" key="3">
    <source>
        <dbReference type="Proteomes" id="UP001209713"/>
    </source>
</evidence>
<keyword evidence="1" id="KW-0812">Transmembrane</keyword>
<feature type="transmembrane region" description="Helical" evidence="1">
    <location>
        <begin position="158"/>
        <end position="178"/>
    </location>
</feature>
<dbReference type="Proteomes" id="UP001209713">
    <property type="component" value="Unassembled WGS sequence"/>
</dbReference>
<feature type="transmembrane region" description="Helical" evidence="1">
    <location>
        <begin position="115"/>
        <end position="138"/>
    </location>
</feature>
<comment type="caution">
    <text evidence="2">The sequence shown here is derived from an EMBL/GenBank/DDBJ whole genome shotgun (WGS) entry which is preliminary data.</text>
</comment>
<evidence type="ECO:0000313" key="2">
    <source>
        <dbReference type="EMBL" id="MCV2402262.1"/>
    </source>
</evidence>
<feature type="transmembrane region" description="Helical" evidence="1">
    <location>
        <begin position="20"/>
        <end position="43"/>
    </location>
</feature>
<evidence type="ECO:0000256" key="1">
    <source>
        <dbReference type="SAM" id="Phobius"/>
    </source>
</evidence>
<sequence length="186" mass="21184">METLLHSIQKCSSGKFVSILFILTMGIYVGMLSYTMPAVSVFAPDFLLFDSLPSGYSFNYAYELLDSLGVDGRNVYLTTQLPLDFIYPGLFSITYSLMLIWLYSKTLSRSFKAYYFALVPFLAGVFDYIENIFIIRMINSFPDLQLSTVKLASIFTVLKSSFTMVFFVLLLVGFILLLKKKLFKTP</sequence>
<protein>
    <submittedName>
        <fullName evidence="2">Uncharacterized protein</fullName>
    </submittedName>
</protein>
<name>A0ABT2YQU3_9GAMM</name>
<feature type="transmembrane region" description="Helical" evidence="1">
    <location>
        <begin position="85"/>
        <end position="103"/>
    </location>
</feature>
<dbReference type="RefSeq" id="WP_263529643.1">
    <property type="nucleotide sequence ID" value="NZ_JAOVZB010000002.1"/>
</dbReference>
<accession>A0ABT2YQU3</accession>
<keyword evidence="1" id="KW-1133">Transmembrane helix</keyword>